<name>A0A9P6CL56_9AGAR</name>
<accession>A0A9P6CL56</accession>
<dbReference type="EMBL" id="MU150254">
    <property type="protein sequence ID" value="KAF9464423.1"/>
    <property type="molecule type" value="Genomic_DNA"/>
</dbReference>
<evidence type="ECO:0000313" key="2">
    <source>
        <dbReference type="Proteomes" id="UP000807353"/>
    </source>
</evidence>
<organism evidence="1 2">
    <name type="scientific">Collybia nuda</name>
    <dbReference type="NCBI Taxonomy" id="64659"/>
    <lineage>
        <taxon>Eukaryota</taxon>
        <taxon>Fungi</taxon>
        <taxon>Dikarya</taxon>
        <taxon>Basidiomycota</taxon>
        <taxon>Agaricomycotina</taxon>
        <taxon>Agaricomycetes</taxon>
        <taxon>Agaricomycetidae</taxon>
        <taxon>Agaricales</taxon>
        <taxon>Tricholomatineae</taxon>
        <taxon>Clitocybaceae</taxon>
        <taxon>Collybia</taxon>
    </lineage>
</organism>
<dbReference type="Proteomes" id="UP000807353">
    <property type="component" value="Unassembled WGS sequence"/>
</dbReference>
<sequence>MTKPNLNPFWQTGTSCPTTTFRRRRARCCASRKNFPGEVLDVYRWVCDAYPSAHFSLEPLSPFDIFHYSAYRSWRRRKRKAQELKREWLDTPL</sequence>
<evidence type="ECO:0000313" key="1">
    <source>
        <dbReference type="EMBL" id="KAF9464423.1"/>
    </source>
</evidence>
<reference evidence="1" key="1">
    <citation type="submission" date="2020-11" db="EMBL/GenBank/DDBJ databases">
        <authorList>
            <consortium name="DOE Joint Genome Institute"/>
            <person name="Ahrendt S."/>
            <person name="Riley R."/>
            <person name="Andreopoulos W."/>
            <person name="Labutti K."/>
            <person name="Pangilinan J."/>
            <person name="Ruiz-Duenas F.J."/>
            <person name="Barrasa J.M."/>
            <person name="Sanchez-Garcia M."/>
            <person name="Camarero S."/>
            <person name="Miyauchi S."/>
            <person name="Serrano A."/>
            <person name="Linde D."/>
            <person name="Babiker R."/>
            <person name="Drula E."/>
            <person name="Ayuso-Fernandez I."/>
            <person name="Pacheco R."/>
            <person name="Padilla G."/>
            <person name="Ferreira P."/>
            <person name="Barriuso J."/>
            <person name="Kellner H."/>
            <person name="Castanera R."/>
            <person name="Alfaro M."/>
            <person name="Ramirez L."/>
            <person name="Pisabarro A.G."/>
            <person name="Kuo A."/>
            <person name="Tritt A."/>
            <person name="Lipzen A."/>
            <person name="He G."/>
            <person name="Yan M."/>
            <person name="Ng V."/>
            <person name="Cullen D."/>
            <person name="Martin F."/>
            <person name="Rosso M.-N."/>
            <person name="Henrissat B."/>
            <person name="Hibbett D."/>
            <person name="Martinez A.T."/>
            <person name="Grigoriev I.V."/>
        </authorList>
    </citation>
    <scope>NUCLEOTIDE SEQUENCE</scope>
    <source>
        <strain evidence="1">CBS 247.69</strain>
    </source>
</reference>
<comment type="caution">
    <text evidence="1">The sequence shown here is derived from an EMBL/GenBank/DDBJ whole genome shotgun (WGS) entry which is preliminary data.</text>
</comment>
<keyword evidence="2" id="KW-1185">Reference proteome</keyword>
<gene>
    <name evidence="1" type="ORF">BDZ94DRAFT_1256404</name>
</gene>
<dbReference type="PROSITE" id="PS51257">
    <property type="entry name" value="PROKAR_LIPOPROTEIN"/>
    <property type="match status" value="1"/>
</dbReference>
<protein>
    <submittedName>
        <fullName evidence="1">Uncharacterized protein</fullName>
    </submittedName>
</protein>
<dbReference type="AlphaFoldDB" id="A0A9P6CL56"/>
<proteinExistence type="predicted"/>